<dbReference type="Proteomes" id="UP000179241">
    <property type="component" value="Unassembled WGS sequence"/>
</dbReference>
<name>A0A1F8CJ39_9BACT</name>
<evidence type="ECO:0000313" key="1">
    <source>
        <dbReference type="EMBL" id="OGM76096.1"/>
    </source>
</evidence>
<organism evidence="1 2">
    <name type="scientific">Candidatus Woesebacteria bacterium RIFOXYA1_FULL_43_9</name>
    <dbReference type="NCBI Taxonomy" id="1802534"/>
    <lineage>
        <taxon>Bacteria</taxon>
        <taxon>Candidatus Woeseibacteriota</taxon>
    </lineage>
</organism>
<sequence length="77" mass="8548">MLNCPKDSYYPICEVCRPNDRRVCPFYNGGPSSRARSSGHIGGKNPQKEAFAFGGDLDDTPIVKPEDLLILHPLTRD</sequence>
<dbReference type="EMBL" id="MGHU01000066">
    <property type="protein sequence ID" value="OGM76096.1"/>
    <property type="molecule type" value="Genomic_DNA"/>
</dbReference>
<gene>
    <name evidence="1" type="ORF">A2188_01755</name>
</gene>
<reference evidence="1 2" key="1">
    <citation type="journal article" date="2016" name="Nat. Commun.">
        <title>Thousands of microbial genomes shed light on interconnected biogeochemical processes in an aquifer system.</title>
        <authorList>
            <person name="Anantharaman K."/>
            <person name="Brown C.T."/>
            <person name="Hug L.A."/>
            <person name="Sharon I."/>
            <person name="Castelle C.J."/>
            <person name="Probst A.J."/>
            <person name="Thomas B.C."/>
            <person name="Singh A."/>
            <person name="Wilkins M.J."/>
            <person name="Karaoz U."/>
            <person name="Brodie E.L."/>
            <person name="Williams K.H."/>
            <person name="Hubbard S.S."/>
            <person name="Banfield J.F."/>
        </authorList>
    </citation>
    <scope>NUCLEOTIDE SEQUENCE [LARGE SCALE GENOMIC DNA]</scope>
</reference>
<accession>A0A1F8CJ39</accession>
<comment type="caution">
    <text evidence="1">The sequence shown here is derived from an EMBL/GenBank/DDBJ whole genome shotgun (WGS) entry which is preliminary data.</text>
</comment>
<protein>
    <submittedName>
        <fullName evidence="1">Uncharacterized protein</fullName>
    </submittedName>
</protein>
<evidence type="ECO:0000313" key="2">
    <source>
        <dbReference type="Proteomes" id="UP000179241"/>
    </source>
</evidence>
<proteinExistence type="predicted"/>
<dbReference type="AlphaFoldDB" id="A0A1F8CJ39"/>